<evidence type="ECO:0000256" key="1">
    <source>
        <dbReference type="ARBA" id="ARBA00004123"/>
    </source>
</evidence>
<dbReference type="GO" id="GO:0005634">
    <property type="term" value="C:nucleus"/>
    <property type="evidence" value="ECO:0007669"/>
    <property type="project" value="UniProtKB-SubCell"/>
</dbReference>
<evidence type="ECO:0000256" key="2">
    <source>
        <dbReference type="ARBA" id="ARBA00023015"/>
    </source>
</evidence>
<comment type="caution">
    <text evidence="6">The sequence shown here is derived from an EMBL/GenBank/DDBJ whole genome shotgun (WGS) entry which is preliminary data.</text>
</comment>
<keyword evidence="4" id="KW-0804">Transcription</keyword>
<reference evidence="6" key="2">
    <citation type="submission" date="2023-05" db="EMBL/GenBank/DDBJ databases">
        <authorList>
            <person name="Schelkunov M.I."/>
        </authorList>
    </citation>
    <scope>NUCLEOTIDE SEQUENCE</scope>
    <source>
        <strain evidence="6">Hsosn_3</strain>
        <tissue evidence="6">Leaf</tissue>
    </source>
</reference>
<dbReference type="InterPro" id="IPR015300">
    <property type="entry name" value="DNA-bd_pseudobarrel_sf"/>
</dbReference>
<name>A0AAD8MMZ6_9APIA</name>
<gene>
    <name evidence="6" type="ORF">POM88_024552</name>
</gene>
<evidence type="ECO:0000313" key="6">
    <source>
        <dbReference type="EMBL" id="KAK1377808.1"/>
    </source>
</evidence>
<evidence type="ECO:0000313" key="7">
    <source>
        <dbReference type="Proteomes" id="UP001237642"/>
    </source>
</evidence>
<proteinExistence type="predicted"/>
<comment type="subcellular location">
    <subcellularLocation>
        <location evidence="1">Nucleus</location>
    </subcellularLocation>
</comment>
<keyword evidence="7" id="KW-1185">Reference proteome</keyword>
<dbReference type="EMBL" id="JAUIZM010000006">
    <property type="protein sequence ID" value="KAK1377808.1"/>
    <property type="molecule type" value="Genomic_DNA"/>
</dbReference>
<keyword evidence="3" id="KW-0238">DNA-binding</keyword>
<accession>A0AAD8MMZ6</accession>
<keyword evidence="2" id="KW-0805">Transcription regulation</keyword>
<dbReference type="AlphaFoldDB" id="A0AAD8MMZ6"/>
<evidence type="ECO:0000256" key="5">
    <source>
        <dbReference type="ARBA" id="ARBA00023242"/>
    </source>
</evidence>
<sequence>MYGVVMFDYYGGNEFGVKVFKNDAVEANYRRMTPSKFVNSDNIVDGMSLQYQKEVALWSFNAFQNYVDYFEMKITKLHIDGRHPYLRMCNEFEKLFKDLEVEKVKLKVGDTLVLFKTPSSGDYIVNVCLFSGKEEIVDDKREKKVQFERSFLKVVTQHCLEEGTMAPLFNRKYPLFVVIMDRDSMVFNEMILPERLTVECSEKIPHNVKLMMPNGREIHVHFNRNEQCLSPMHEFINDCKRLFGSTMLYSYEGSGKFLVHVLKEDFCEVDYFTFRTIPRAKVYDQDNINGIGWKFIVLATGTTIKTGEICEASFVKRENNRLSLLAWRKKNGGAIGNGRIRYSTGK</sequence>
<reference evidence="6" key="1">
    <citation type="submission" date="2023-02" db="EMBL/GenBank/DDBJ databases">
        <title>Genome of toxic invasive species Heracleum sosnowskyi carries increased number of genes despite the absence of recent whole-genome duplications.</title>
        <authorList>
            <person name="Schelkunov M."/>
            <person name="Shtratnikova V."/>
            <person name="Makarenko M."/>
            <person name="Klepikova A."/>
            <person name="Omelchenko D."/>
            <person name="Novikova G."/>
            <person name="Obukhova E."/>
            <person name="Bogdanov V."/>
            <person name="Penin A."/>
            <person name="Logacheva M."/>
        </authorList>
    </citation>
    <scope>NUCLEOTIDE SEQUENCE</scope>
    <source>
        <strain evidence="6">Hsosn_3</strain>
        <tissue evidence="6">Leaf</tissue>
    </source>
</reference>
<protein>
    <submittedName>
        <fullName evidence="6">Uncharacterized protein</fullName>
    </submittedName>
</protein>
<evidence type="ECO:0000256" key="3">
    <source>
        <dbReference type="ARBA" id="ARBA00023125"/>
    </source>
</evidence>
<dbReference type="SUPFAM" id="SSF101936">
    <property type="entry name" value="DNA-binding pseudobarrel domain"/>
    <property type="match status" value="1"/>
</dbReference>
<dbReference type="Gene3D" id="2.40.330.10">
    <property type="entry name" value="DNA-binding pseudobarrel domain"/>
    <property type="match status" value="1"/>
</dbReference>
<dbReference type="GO" id="GO:0003677">
    <property type="term" value="F:DNA binding"/>
    <property type="evidence" value="ECO:0007669"/>
    <property type="project" value="UniProtKB-KW"/>
</dbReference>
<evidence type="ECO:0000256" key="4">
    <source>
        <dbReference type="ARBA" id="ARBA00023163"/>
    </source>
</evidence>
<organism evidence="6 7">
    <name type="scientific">Heracleum sosnowskyi</name>
    <dbReference type="NCBI Taxonomy" id="360622"/>
    <lineage>
        <taxon>Eukaryota</taxon>
        <taxon>Viridiplantae</taxon>
        <taxon>Streptophyta</taxon>
        <taxon>Embryophyta</taxon>
        <taxon>Tracheophyta</taxon>
        <taxon>Spermatophyta</taxon>
        <taxon>Magnoliopsida</taxon>
        <taxon>eudicotyledons</taxon>
        <taxon>Gunneridae</taxon>
        <taxon>Pentapetalae</taxon>
        <taxon>asterids</taxon>
        <taxon>campanulids</taxon>
        <taxon>Apiales</taxon>
        <taxon>Apiaceae</taxon>
        <taxon>Apioideae</taxon>
        <taxon>apioid superclade</taxon>
        <taxon>Tordylieae</taxon>
        <taxon>Tordyliinae</taxon>
        <taxon>Heracleum</taxon>
    </lineage>
</organism>
<dbReference type="Proteomes" id="UP001237642">
    <property type="component" value="Unassembled WGS sequence"/>
</dbReference>
<keyword evidence="5" id="KW-0539">Nucleus</keyword>